<sequence>MSPAPDSIMANRKPAAKVGQSRVSKPKPAAKVAPQEAHSVPERIVRQAKDDDPPPITEVKPVTMGEVEYKFSVRKFVQQRMTFEGERVSRSSVSQDYVQMRHNEIEDGSYHSFERDSIRVETEDRFGLVMVVKRGMWAGKSGMEAELREQLKTAFRDFVKAYPPEQPQDKNVRHLVAQETGKIEWISQGLPWGRLHLASWHMVGHPNESIRLSAHAADPKHAETVRDFMQKTAWEHDQISTLRDDGQLGHLDQGPTGIHAALVPIVNMTVQPHKIKDPDDARLSWTSTNTWCYYEGAWEPGNIVFCRSAYLEHWVTKITKGQWYCNTRFSKGNVQNPLDLWVKCPVPGCVNNPTGRVDSLYYHVKKQHSALTDEEVEAIITGLEDETSVFSAADVRKFAHWLRKRGVPRIPRKSKGEAKKRRNM</sequence>
<protein>
    <submittedName>
        <fullName evidence="2">Uncharacterized protein</fullName>
    </submittedName>
</protein>
<keyword evidence="3" id="KW-1185">Reference proteome</keyword>
<reference evidence="2" key="1">
    <citation type="submission" date="2021-03" db="EMBL/GenBank/DDBJ databases">
        <authorList>
            <person name="Tagirdzhanova G."/>
        </authorList>
    </citation>
    <scope>NUCLEOTIDE SEQUENCE</scope>
</reference>
<dbReference type="OrthoDB" id="4638065at2759"/>
<proteinExistence type="predicted"/>
<evidence type="ECO:0000313" key="2">
    <source>
        <dbReference type="EMBL" id="CAF9941337.1"/>
    </source>
</evidence>
<name>A0A8H3J624_9LECA</name>
<accession>A0A8H3J624</accession>
<evidence type="ECO:0000256" key="1">
    <source>
        <dbReference type="SAM" id="MobiDB-lite"/>
    </source>
</evidence>
<feature type="compositionally biased region" description="Basic and acidic residues" evidence="1">
    <location>
        <begin position="39"/>
        <end position="52"/>
    </location>
</feature>
<evidence type="ECO:0000313" key="3">
    <source>
        <dbReference type="Proteomes" id="UP000664534"/>
    </source>
</evidence>
<dbReference type="AlphaFoldDB" id="A0A8H3J624"/>
<gene>
    <name evidence="2" type="ORF">IMSHALPRED_002526</name>
</gene>
<organism evidence="2 3">
    <name type="scientific">Imshaugia aleurites</name>
    <dbReference type="NCBI Taxonomy" id="172621"/>
    <lineage>
        <taxon>Eukaryota</taxon>
        <taxon>Fungi</taxon>
        <taxon>Dikarya</taxon>
        <taxon>Ascomycota</taxon>
        <taxon>Pezizomycotina</taxon>
        <taxon>Lecanoromycetes</taxon>
        <taxon>OSLEUM clade</taxon>
        <taxon>Lecanoromycetidae</taxon>
        <taxon>Lecanorales</taxon>
        <taxon>Lecanorineae</taxon>
        <taxon>Parmeliaceae</taxon>
        <taxon>Imshaugia</taxon>
    </lineage>
</organism>
<dbReference type="EMBL" id="CAJPDT010000146">
    <property type="protein sequence ID" value="CAF9941337.1"/>
    <property type="molecule type" value="Genomic_DNA"/>
</dbReference>
<feature type="region of interest" description="Disordered" evidence="1">
    <location>
        <begin position="1"/>
        <end position="57"/>
    </location>
</feature>
<comment type="caution">
    <text evidence="2">The sequence shown here is derived from an EMBL/GenBank/DDBJ whole genome shotgun (WGS) entry which is preliminary data.</text>
</comment>
<dbReference type="Proteomes" id="UP000664534">
    <property type="component" value="Unassembled WGS sequence"/>
</dbReference>